<evidence type="ECO:0000256" key="2">
    <source>
        <dbReference type="ARBA" id="ARBA00022980"/>
    </source>
</evidence>
<gene>
    <name evidence="4" type="ORF">AMAG_18199</name>
</gene>
<evidence type="ECO:0000313" key="4">
    <source>
        <dbReference type="EMBL" id="KNE59541.1"/>
    </source>
</evidence>
<dbReference type="GO" id="GO:0003735">
    <property type="term" value="F:structural constituent of ribosome"/>
    <property type="evidence" value="ECO:0007669"/>
    <property type="project" value="InterPro"/>
</dbReference>
<dbReference type="GO" id="GO:1990904">
    <property type="term" value="C:ribonucleoprotein complex"/>
    <property type="evidence" value="ECO:0007669"/>
    <property type="project" value="UniProtKB-KW"/>
</dbReference>
<sequence>MPAGRAGIDYLSARPAFTMAPLVMHVQATFNNTLITITNTKGDAIASSSGGNAGFKKAQRAGYEPAYQAARIALAKVEDKQGESAKMHGVHVKFKGFGPGRDAAWKAVLALGWKVAKVEDVTPIAHGGCRPRKARRL</sequence>
<keyword evidence="3" id="KW-0687">Ribonucleoprotein</keyword>
<keyword evidence="2" id="KW-0689">Ribosomal protein</keyword>
<dbReference type="Pfam" id="PF00411">
    <property type="entry name" value="Ribosomal_S11"/>
    <property type="match status" value="1"/>
</dbReference>
<dbReference type="InterPro" id="IPR001971">
    <property type="entry name" value="Ribosomal_uS11"/>
</dbReference>
<proteinExistence type="inferred from homology"/>
<evidence type="ECO:0000256" key="3">
    <source>
        <dbReference type="ARBA" id="ARBA00023274"/>
    </source>
</evidence>
<evidence type="ECO:0000313" key="5">
    <source>
        <dbReference type="Proteomes" id="UP000054350"/>
    </source>
</evidence>
<dbReference type="STRING" id="578462.A0A0L0SAM9"/>
<dbReference type="eggNOG" id="KOG0408">
    <property type="taxonomic scope" value="Eukaryota"/>
</dbReference>
<dbReference type="PANTHER" id="PTHR11759">
    <property type="entry name" value="40S RIBOSOMAL PROTEIN S14/30S RIBOSOMAL PROTEIN S11"/>
    <property type="match status" value="1"/>
</dbReference>
<dbReference type="Gene3D" id="3.30.420.80">
    <property type="entry name" value="Ribosomal protein S11"/>
    <property type="match status" value="1"/>
</dbReference>
<evidence type="ECO:0000256" key="1">
    <source>
        <dbReference type="ARBA" id="ARBA00006194"/>
    </source>
</evidence>
<dbReference type="PIRSF" id="PIRSF002131">
    <property type="entry name" value="Ribosomal_S11"/>
    <property type="match status" value="1"/>
</dbReference>
<dbReference type="OrthoDB" id="1654884at2759"/>
<evidence type="ECO:0008006" key="6">
    <source>
        <dbReference type="Google" id="ProtNLM"/>
    </source>
</evidence>
<dbReference type="GO" id="GO:0006412">
    <property type="term" value="P:translation"/>
    <property type="evidence" value="ECO:0007669"/>
    <property type="project" value="InterPro"/>
</dbReference>
<dbReference type="SUPFAM" id="SSF53137">
    <property type="entry name" value="Translational machinery components"/>
    <property type="match status" value="1"/>
</dbReference>
<dbReference type="InterPro" id="IPR036967">
    <property type="entry name" value="Ribosomal_uS11_sf"/>
</dbReference>
<reference evidence="5" key="2">
    <citation type="submission" date="2009-11" db="EMBL/GenBank/DDBJ databases">
        <title>The Genome Sequence of Allomyces macrogynus strain ATCC 38327.</title>
        <authorList>
            <consortium name="The Broad Institute Genome Sequencing Platform"/>
            <person name="Russ C."/>
            <person name="Cuomo C."/>
            <person name="Shea T."/>
            <person name="Young S.K."/>
            <person name="Zeng Q."/>
            <person name="Koehrsen M."/>
            <person name="Haas B."/>
            <person name="Borodovsky M."/>
            <person name="Guigo R."/>
            <person name="Alvarado L."/>
            <person name="Berlin A."/>
            <person name="Borenstein D."/>
            <person name="Chen Z."/>
            <person name="Engels R."/>
            <person name="Freedman E."/>
            <person name="Gellesch M."/>
            <person name="Goldberg J."/>
            <person name="Griggs A."/>
            <person name="Gujja S."/>
            <person name="Heiman D."/>
            <person name="Hepburn T."/>
            <person name="Howarth C."/>
            <person name="Jen D."/>
            <person name="Larson L."/>
            <person name="Lewis B."/>
            <person name="Mehta T."/>
            <person name="Park D."/>
            <person name="Pearson M."/>
            <person name="Roberts A."/>
            <person name="Saif S."/>
            <person name="Shenoy N."/>
            <person name="Sisk P."/>
            <person name="Stolte C."/>
            <person name="Sykes S."/>
            <person name="Walk T."/>
            <person name="White J."/>
            <person name="Yandava C."/>
            <person name="Burger G."/>
            <person name="Gray M.W."/>
            <person name="Holland P.W.H."/>
            <person name="King N."/>
            <person name="Lang F.B.F."/>
            <person name="Roger A.J."/>
            <person name="Ruiz-Trillo I."/>
            <person name="Lander E."/>
            <person name="Nusbaum C."/>
        </authorList>
    </citation>
    <scope>NUCLEOTIDE SEQUENCE [LARGE SCALE GENOMIC DNA]</scope>
    <source>
        <strain evidence="5">ATCC 38327</strain>
    </source>
</reference>
<organism evidence="4 5">
    <name type="scientific">Allomyces macrogynus (strain ATCC 38327)</name>
    <name type="common">Allomyces javanicus var. macrogynus</name>
    <dbReference type="NCBI Taxonomy" id="578462"/>
    <lineage>
        <taxon>Eukaryota</taxon>
        <taxon>Fungi</taxon>
        <taxon>Fungi incertae sedis</taxon>
        <taxon>Blastocladiomycota</taxon>
        <taxon>Blastocladiomycetes</taxon>
        <taxon>Blastocladiales</taxon>
        <taxon>Blastocladiaceae</taxon>
        <taxon>Allomyces</taxon>
    </lineage>
</organism>
<dbReference type="AlphaFoldDB" id="A0A0L0SAM9"/>
<protein>
    <recommendedName>
        <fullName evidence="6">30S ribosomal protein S11</fullName>
    </recommendedName>
</protein>
<dbReference type="GO" id="GO:0005840">
    <property type="term" value="C:ribosome"/>
    <property type="evidence" value="ECO:0007669"/>
    <property type="project" value="UniProtKB-KW"/>
</dbReference>
<name>A0A0L0SAM9_ALLM3</name>
<keyword evidence="5" id="KW-1185">Reference proteome</keyword>
<reference evidence="4 5" key="1">
    <citation type="submission" date="2009-11" db="EMBL/GenBank/DDBJ databases">
        <title>Annotation of Allomyces macrogynus ATCC 38327.</title>
        <authorList>
            <consortium name="The Broad Institute Genome Sequencing Platform"/>
            <person name="Russ C."/>
            <person name="Cuomo C."/>
            <person name="Burger G."/>
            <person name="Gray M.W."/>
            <person name="Holland P.W.H."/>
            <person name="King N."/>
            <person name="Lang F.B.F."/>
            <person name="Roger A.J."/>
            <person name="Ruiz-Trillo I."/>
            <person name="Young S.K."/>
            <person name="Zeng Q."/>
            <person name="Gargeya S."/>
            <person name="Fitzgerald M."/>
            <person name="Haas B."/>
            <person name="Abouelleil A."/>
            <person name="Alvarado L."/>
            <person name="Arachchi H.M."/>
            <person name="Berlin A."/>
            <person name="Chapman S.B."/>
            <person name="Gearin G."/>
            <person name="Goldberg J."/>
            <person name="Griggs A."/>
            <person name="Gujja S."/>
            <person name="Hansen M."/>
            <person name="Heiman D."/>
            <person name="Howarth C."/>
            <person name="Larimer J."/>
            <person name="Lui A."/>
            <person name="MacDonald P.J.P."/>
            <person name="McCowen C."/>
            <person name="Montmayeur A."/>
            <person name="Murphy C."/>
            <person name="Neiman D."/>
            <person name="Pearson M."/>
            <person name="Priest M."/>
            <person name="Roberts A."/>
            <person name="Saif S."/>
            <person name="Shea T."/>
            <person name="Sisk P."/>
            <person name="Stolte C."/>
            <person name="Sykes S."/>
            <person name="Wortman J."/>
            <person name="Nusbaum C."/>
            <person name="Birren B."/>
        </authorList>
    </citation>
    <scope>NUCLEOTIDE SEQUENCE [LARGE SCALE GENOMIC DNA]</scope>
    <source>
        <strain evidence="4 5">ATCC 38327</strain>
    </source>
</reference>
<dbReference type="OMA" id="TAVDQGM"/>
<dbReference type="HAMAP" id="MF_01310">
    <property type="entry name" value="Ribosomal_uS11"/>
    <property type="match status" value="1"/>
</dbReference>
<accession>A0A0L0SAM9</accession>
<dbReference type="EMBL" id="GG745334">
    <property type="protein sequence ID" value="KNE59541.1"/>
    <property type="molecule type" value="Genomic_DNA"/>
</dbReference>
<comment type="similarity">
    <text evidence="1">Belongs to the universal ribosomal protein uS11 family.</text>
</comment>
<dbReference type="Proteomes" id="UP000054350">
    <property type="component" value="Unassembled WGS sequence"/>
</dbReference>
<dbReference type="VEuPathDB" id="FungiDB:AMAG_18199"/>